<evidence type="ECO:0000313" key="1">
    <source>
        <dbReference type="EMBL" id="KAH3879351.1"/>
    </source>
</evidence>
<dbReference type="AlphaFoldDB" id="A0A9D4MN37"/>
<reference evidence="1" key="2">
    <citation type="submission" date="2020-11" db="EMBL/GenBank/DDBJ databases">
        <authorList>
            <person name="McCartney M.A."/>
            <person name="Auch B."/>
            <person name="Kono T."/>
            <person name="Mallez S."/>
            <person name="Becker A."/>
            <person name="Gohl D.M."/>
            <person name="Silverstein K.A.T."/>
            <person name="Koren S."/>
            <person name="Bechman K.B."/>
            <person name="Herman A."/>
            <person name="Abrahante J.E."/>
            <person name="Garbe J."/>
        </authorList>
    </citation>
    <scope>NUCLEOTIDE SEQUENCE</scope>
    <source>
        <strain evidence="1">Duluth1</strain>
        <tissue evidence="1">Whole animal</tissue>
    </source>
</reference>
<dbReference type="Proteomes" id="UP000828390">
    <property type="component" value="Unassembled WGS sequence"/>
</dbReference>
<sequence>MELFNYDDPLRPEVRLEELGVRGGEGSSWTVDSSGRLVLLGKLDINAGALLKTTSAQWAVCTSNKC</sequence>
<proteinExistence type="predicted"/>
<evidence type="ECO:0000313" key="2">
    <source>
        <dbReference type="Proteomes" id="UP000828390"/>
    </source>
</evidence>
<comment type="caution">
    <text evidence="1">The sequence shown here is derived from an EMBL/GenBank/DDBJ whole genome shotgun (WGS) entry which is preliminary data.</text>
</comment>
<name>A0A9D4MN37_DREPO</name>
<gene>
    <name evidence="1" type="ORF">DPMN_003253</name>
</gene>
<accession>A0A9D4MN37</accession>
<organism evidence="1 2">
    <name type="scientific">Dreissena polymorpha</name>
    <name type="common">Zebra mussel</name>
    <name type="synonym">Mytilus polymorpha</name>
    <dbReference type="NCBI Taxonomy" id="45954"/>
    <lineage>
        <taxon>Eukaryota</taxon>
        <taxon>Metazoa</taxon>
        <taxon>Spiralia</taxon>
        <taxon>Lophotrochozoa</taxon>
        <taxon>Mollusca</taxon>
        <taxon>Bivalvia</taxon>
        <taxon>Autobranchia</taxon>
        <taxon>Heteroconchia</taxon>
        <taxon>Euheterodonta</taxon>
        <taxon>Imparidentia</taxon>
        <taxon>Neoheterodontei</taxon>
        <taxon>Myida</taxon>
        <taxon>Dreissenoidea</taxon>
        <taxon>Dreissenidae</taxon>
        <taxon>Dreissena</taxon>
    </lineage>
</organism>
<protein>
    <submittedName>
        <fullName evidence="1">Uncharacterized protein</fullName>
    </submittedName>
</protein>
<reference evidence="1" key="1">
    <citation type="journal article" date="2019" name="bioRxiv">
        <title>The Genome of the Zebra Mussel, Dreissena polymorpha: A Resource for Invasive Species Research.</title>
        <authorList>
            <person name="McCartney M.A."/>
            <person name="Auch B."/>
            <person name="Kono T."/>
            <person name="Mallez S."/>
            <person name="Zhang Y."/>
            <person name="Obille A."/>
            <person name="Becker A."/>
            <person name="Abrahante J.E."/>
            <person name="Garbe J."/>
            <person name="Badalamenti J.P."/>
            <person name="Herman A."/>
            <person name="Mangelson H."/>
            <person name="Liachko I."/>
            <person name="Sullivan S."/>
            <person name="Sone E.D."/>
            <person name="Koren S."/>
            <person name="Silverstein K.A.T."/>
            <person name="Beckman K.B."/>
            <person name="Gohl D.M."/>
        </authorList>
    </citation>
    <scope>NUCLEOTIDE SEQUENCE</scope>
    <source>
        <strain evidence="1">Duluth1</strain>
        <tissue evidence="1">Whole animal</tissue>
    </source>
</reference>
<dbReference type="EMBL" id="JAIWYP010000001">
    <property type="protein sequence ID" value="KAH3879351.1"/>
    <property type="molecule type" value="Genomic_DNA"/>
</dbReference>
<keyword evidence="2" id="KW-1185">Reference proteome</keyword>